<evidence type="ECO:0000259" key="3">
    <source>
        <dbReference type="Pfam" id="PF01370"/>
    </source>
</evidence>
<proteinExistence type="inferred from homology"/>
<evidence type="ECO:0000256" key="1">
    <source>
        <dbReference type="ARBA" id="ARBA00023002"/>
    </source>
</evidence>
<keyword evidence="1" id="KW-0560">Oxidoreductase</keyword>
<dbReference type="InterPro" id="IPR036291">
    <property type="entry name" value="NAD(P)-bd_dom_sf"/>
</dbReference>
<reference evidence="4 5" key="1">
    <citation type="journal article" date="2014" name="BMC Genomics">
        <title>Comparative genome sequencing reveals chemotype-specific gene clusters in the toxigenic black mold Stachybotrys.</title>
        <authorList>
            <person name="Semeiks J."/>
            <person name="Borek D."/>
            <person name="Otwinowski Z."/>
            <person name="Grishin N.V."/>
        </authorList>
    </citation>
    <scope>NUCLEOTIDE SEQUENCE [LARGE SCALE GENOMIC DNA]</scope>
    <source>
        <strain evidence="5">CBS 109288 / IBT 7711</strain>
    </source>
</reference>
<gene>
    <name evidence="4" type="ORF">S7711_10052</name>
</gene>
<dbReference type="Proteomes" id="UP000028045">
    <property type="component" value="Unassembled WGS sequence"/>
</dbReference>
<dbReference type="EMBL" id="KL648418">
    <property type="protein sequence ID" value="KEY70804.1"/>
    <property type="molecule type" value="Genomic_DNA"/>
</dbReference>
<evidence type="ECO:0000313" key="4">
    <source>
        <dbReference type="EMBL" id="KEY70804.1"/>
    </source>
</evidence>
<dbReference type="SUPFAM" id="SSF51735">
    <property type="entry name" value="NAD(P)-binding Rossmann-fold domains"/>
    <property type="match status" value="1"/>
</dbReference>
<dbReference type="Pfam" id="PF01370">
    <property type="entry name" value="Epimerase"/>
    <property type="match status" value="1"/>
</dbReference>
<dbReference type="InterPro" id="IPR050425">
    <property type="entry name" value="NAD(P)_dehydrat-like"/>
</dbReference>
<keyword evidence="5" id="KW-1185">Reference proteome</keyword>
<comment type="similarity">
    <text evidence="2">Belongs to the NAD(P)-dependent epimerase/dehydratase family. Dihydroflavonol-4-reductase subfamily.</text>
</comment>
<dbReference type="GO" id="GO:0016616">
    <property type="term" value="F:oxidoreductase activity, acting on the CH-OH group of donors, NAD or NADP as acceptor"/>
    <property type="evidence" value="ECO:0007669"/>
    <property type="project" value="TreeGrafter"/>
</dbReference>
<dbReference type="HOGENOM" id="CLU_007383_9_2_1"/>
<dbReference type="AlphaFoldDB" id="A0A084AZS5"/>
<evidence type="ECO:0000256" key="2">
    <source>
        <dbReference type="ARBA" id="ARBA00023445"/>
    </source>
</evidence>
<evidence type="ECO:0000313" key="5">
    <source>
        <dbReference type="Proteomes" id="UP000028045"/>
    </source>
</evidence>
<dbReference type="InterPro" id="IPR001509">
    <property type="entry name" value="Epimerase_deHydtase"/>
</dbReference>
<feature type="domain" description="NAD-dependent epimerase/dehydratase" evidence="3">
    <location>
        <begin position="14"/>
        <end position="255"/>
    </location>
</feature>
<name>A0A084AZS5_STACB</name>
<accession>A0A084AZS5</accession>
<dbReference type="OrthoDB" id="2735536at2759"/>
<dbReference type="Gene3D" id="3.40.50.720">
    <property type="entry name" value="NAD(P)-binding Rossmann-like Domain"/>
    <property type="match status" value="1"/>
</dbReference>
<dbReference type="PANTHER" id="PTHR10366">
    <property type="entry name" value="NAD DEPENDENT EPIMERASE/DEHYDRATASE"/>
    <property type="match status" value="1"/>
</dbReference>
<protein>
    <recommendedName>
        <fullName evidence="3">NAD-dependent epimerase/dehydratase domain-containing protein</fullName>
    </recommendedName>
</protein>
<organism evidence="4 5">
    <name type="scientific">Stachybotrys chartarum (strain CBS 109288 / IBT 7711)</name>
    <name type="common">Toxic black mold</name>
    <name type="synonym">Stilbospora chartarum</name>
    <dbReference type="NCBI Taxonomy" id="1280523"/>
    <lineage>
        <taxon>Eukaryota</taxon>
        <taxon>Fungi</taxon>
        <taxon>Dikarya</taxon>
        <taxon>Ascomycota</taxon>
        <taxon>Pezizomycotina</taxon>
        <taxon>Sordariomycetes</taxon>
        <taxon>Hypocreomycetidae</taxon>
        <taxon>Hypocreales</taxon>
        <taxon>Stachybotryaceae</taxon>
        <taxon>Stachybotrys</taxon>
    </lineage>
</organism>
<dbReference type="PANTHER" id="PTHR10366:SF562">
    <property type="entry name" value="ALDEHYDE REDUCTASE II (AFU_ORTHOLOGUE AFUA_1G11360)"/>
    <property type="match status" value="1"/>
</dbReference>
<sequence>MHIKDPAIPFDSIVVVIGANGFIGLETCEKLLEAGYKVRGTVRDVGKHSKWMHELFDGKWPGKFELVQVSDFEENGAFDEAFHGATGVIYVSTPIIFNSDPSMVIDPNIRSTINSMEAARKAGVHRYVLHSSSKAVETTIYDNRPHSVTTAMYNWESIRRTCCEPRKDTFDWMLNVYSAGRTLAELSFWSWVEENKPPFVVNSVSPDGNFGRGLVGATSTNALLKKILAGEWNEAPMPLVDVEDTARLLVAATAKSSIANERILAYYKRSSWNELRQVARMIRPDLVRGDDQDVTTEYLADASIASQRAEVILQEVGQPGFTAEEAMLQKFIATCY</sequence>